<name>A0A9D4USQ5_ADICA</name>
<keyword evidence="2" id="KW-1185">Reference proteome</keyword>
<organism evidence="1 2">
    <name type="scientific">Adiantum capillus-veneris</name>
    <name type="common">Maidenhair fern</name>
    <dbReference type="NCBI Taxonomy" id="13818"/>
    <lineage>
        <taxon>Eukaryota</taxon>
        <taxon>Viridiplantae</taxon>
        <taxon>Streptophyta</taxon>
        <taxon>Embryophyta</taxon>
        <taxon>Tracheophyta</taxon>
        <taxon>Polypodiopsida</taxon>
        <taxon>Polypodiidae</taxon>
        <taxon>Polypodiales</taxon>
        <taxon>Pteridineae</taxon>
        <taxon>Pteridaceae</taxon>
        <taxon>Vittarioideae</taxon>
        <taxon>Adiantum</taxon>
    </lineage>
</organism>
<gene>
    <name evidence="1" type="ORF">GOP47_0011139</name>
</gene>
<reference evidence="1" key="1">
    <citation type="submission" date="2021-01" db="EMBL/GenBank/DDBJ databases">
        <title>Adiantum capillus-veneris genome.</title>
        <authorList>
            <person name="Fang Y."/>
            <person name="Liao Q."/>
        </authorList>
    </citation>
    <scope>NUCLEOTIDE SEQUENCE</scope>
    <source>
        <strain evidence="1">H3</strain>
        <tissue evidence="1">Leaf</tissue>
    </source>
</reference>
<protein>
    <submittedName>
        <fullName evidence="1">Uncharacterized protein</fullName>
    </submittedName>
</protein>
<dbReference type="AlphaFoldDB" id="A0A9D4USQ5"/>
<dbReference type="Proteomes" id="UP000886520">
    <property type="component" value="Chromosome 11"/>
</dbReference>
<dbReference type="EMBL" id="JABFUD020000011">
    <property type="protein sequence ID" value="KAI5073126.1"/>
    <property type="molecule type" value="Genomic_DNA"/>
</dbReference>
<accession>A0A9D4USQ5</accession>
<proteinExistence type="predicted"/>
<comment type="caution">
    <text evidence="1">The sequence shown here is derived from an EMBL/GenBank/DDBJ whole genome shotgun (WGS) entry which is preliminary data.</text>
</comment>
<evidence type="ECO:0000313" key="1">
    <source>
        <dbReference type="EMBL" id="KAI5073126.1"/>
    </source>
</evidence>
<evidence type="ECO:0000313" key="2">
    <source>
        <dbReference type="Proteomes" id="UP000886520"/>
    </source>
</evidence>
<sequence>MWWSSQHFLKSVEEHLHRLLKRSRTVDAGLPFLNGVLVPHESRPLLHPPTPCGHAQAMQGAYKEKRRYVGGDKGSIDSGPHDGVSSSTMKAHIYQDRQAWNAGAESGLWEAGTRTTLDKQWQGDLHAVMTPPVRCSGFGDSPTNNRGCCVVIAKAASPHLAAGASLLALSESLHHIMQEEPTVQIPCSMPFQRKVLIPGMSILLLMPAMEMGCLKNRDLDAARHNVAVLAKQIKCLEG</sequence>